<gene>
    <name evidence="2" type="ORF">LCGC14_2555300</name>
</gene>
<sequence>MGNPYSSVAIANFNTDPPSDDASEVAGNQVEWAKHLAKLATPLKNLAEGINTNTAAAFGKRLGTTFELKATNYNIAAPGDQGKFFSVTGTTTINLPVA</sequence>
<evidence type="ECO:0000256" key="1">
    <source>
        <dbReference type="SAM" id="MobiDB-lite"/>
    </source>
</evidence>
<feature type="non-terminal residue" evidence="2">
    <location>
        <position position="98"/>
    </location>
</feature>
<evidence type="ECO:0000313" key="2">
    <source>
        <dbReference type="EMBL" id="KKL10489.1"/>
    </source>
</evidence>
<reference evidence="2" key="1">
    <citation type="journal article" date="2015" name="Nature">
        <title>Complex archaea that bridge the gap between prokaryotes and eukaryotes.</title>
        <authorList>
            <person name="Spang A."/>
            <person name="Saw J.H."/>
            <person name="Jorgensen S.L."/>
            <person name="Zaremba-Niedzwiedzka K."/>
            <person name="Martijn J."/>
            <person name="Lind A.E."/>
            <person name="van Eijk R."/>
            <person name="Schleper C."/>
            <person name="Guy L."/>
            <person name="Ettema T.J."/>
        </authorList>
    </citation>
    <scope>NUCLEOTIDE SEQUENCE</scope>
</reference>
<dbReference type="EMBL" id="LAZR01042043">
    <property type="protein sequence ID" value="KKL10489.1"/>
    <property type="molecule type" value="Genomic_DNA"/>
</dbReference>
<name>A0A0F9ALK6_9ZZZZ</name>
<accession>A0A0F9ALK6</accession>
<dbReference type="AlphaFoldDB" id="A0A0F9ALK6"/>
<organism evidence="2">
    <name type="scientific">marine sediment metagenome</name>
    <dbReference type="NCBI Taxonomy" id="412755"/>
    <lineage>
        <taxon>unclassified sequences</taxon>
        <taxon>metagenomes</taxon>
        <taxon>ecological metagenomes</taxon>
    </lineage>
</organism>
<protein>
    <submittedName>
        <fullName evidence="2">Uncharacterized protein</fullName>
    </submittedName>
</protein>
<proteinExistence type="predicted"/>
<feature type="region of interest" description="Disordered" evidence="1">
    <location>
        <begin position="1"/>
        <end position="24"/>
    </location>
</feature>
<comment type="caution">
    <text evidence="2">The sequence shown here is derived from an EMBL/GenBank/DDBJ whole genome shotgun (WGS) entry which is preliminary data.</text>
</comment>